<dbReference type="CDD" id="cd10028">
    <property type="entry name" value="UDG-F2_TDG_MUG"/>
    <property type="match status" value="1"/>
</dbReference>
<keyword evidence="5" id="KW-0326">Glycosidase</keyword>
<name>A0A9W8EKF0_9FUNG</name>
<dbReference type="PANTHER" id="PTHR12159">
    <property type="entry name" value="G/T AND G/U MISMATCH-SPECIFIC DNA GLYCOSYLASE"/>
    <property type="match status" value="1"/>
</dbReference>
<feature type="region of interest" description="Disordered" evidence="4">
    <location>
        <begin position="190"/>
        <end position="218"/>
    </location>
</feature>
<accession>A0A9W8EKF0</accession>
<evidence type="ECO:0000313" key="6">
    <source>
        <dbReference type="Proteomes" id="UP001150907"/>
    </source>
</evidence>
<evidence type="ECO:0000256" key="1">
    <source>
        <dbReference type="ARBA" id="ARBA00022763"/>
    </source>
</evidence>
<dbReference type="Proteomes" id="UP001150907">
    <property type="component" value="Unassembled WGS sequence"/>
</dbReference>
<dbReference type="InterPro" id="IPR015637">
    <property type="entry name" value="MUG/TDG"/>
</dbReference>
<proteinExistence type="predicted"/>
<sequence>MSGQKQLHFGNPQNYFWKGLFQSGLIPRSIAPEEGHLLWTSWNMSIVNLVQRTTPSASDLSRQEMRDAVPDLCRKISESAPRIVCFVGIGIYATFAAQSNTTPGLQPVVYSLEPAASGADKSTATSSNAQQPPLQPLTPDKTAHQGMLGARPPFAYLFVMPSTSGRTTTYQNRDKLMFLKQLKYVRDCVAPASPESPPRPIDHDVLDDLGPKTRSKYF</sequence>
<evidence type="ECO:0000256" key="2">
    <source>
        <dbReference type="ARBA" id="ARBA00022801"/>
    </source>
</evidence>
<keyword evidence="6" id="KW-1185">Reference proteome</keyword>
<dbReference type="SUPFAM" id="SSF52141">
    <property type="entry name" value="Uracil-DNA glycosylase-like"/>
    <property type="match status" value="1"/>
</dbReference>
<dbReference type="OrthoDB" id="565731at2759"/>
<gene>
    <name evidence="5" type="primary">thp1</name>
    <name evidence="5" type="ORF">H4R26_001515</name>
</gene>
<dbReference type="InterPro" id="IPR036895">
    <property type="entry name" value="Uracil-DNA_glycosylase-like_sf"/>
</dbReference>
<reference evidence="5" key="1">
    <citation type="submission" date="2022-07" db="EMBL/GenBank/DDBJ databases">
        <title>Phylogenomic reconstructions and comparative analyses of Kickxellomycotina fungi.</title>
        <authorList>
            <person name="Reynolds N.K."/>
            <person name="Stajich J.E."/>
            <person name="Barry K."/>
            <person name="Grigoriev I.V."/>
            <person name="Crous P."/>
            <person name="Smith M.E."/>
        </authorList>
    </citation>
    <scope>NUCLEOTIDE SEQUENCE</scope>
    <source>
        <strain evidence="5">IMI 214461</strain>
    </source>
</reference>
<organism evidence="5 6">
    <name type="scientific">Coemansia thaxteri</name>
    <dbReference type="NCBI Taxonomy" id="2663907"/>
    <lineage>
        <taxon>Eukaryota</taxon>
        <taxon>Fungi</taxon>
        <taxon>Fungi incertae sedis</taxon>
        <taxon>Zoopagomycota</taxon>
        <taxon>Kickxellomycotina</taxon>
        <taxon>Kickxellomycetes</taxon>
        <taxon>Kickxellales</taxon>
        <taxon>Kickxellaceae</taxon>
        <taxon>Coemansia</taxon>
    </lineage>
</organism>
<dbReference type="GO" id="GO:0004844">
    <property type="term" value="F:uracil DNA N-glycosylase activity"/>
    <property type="evidence" value="ECO:0007669"/>
    <property type="project" value="TreeGrafter"/>
</dbReference>
<comment type="caution">
    <text evidence="5">The sequence shown here is derived from an EMBL/GenBank/DDBJ whole genome shotgun (WGS) entry which is preliminary data.</text>
</comment>
<evidence type="ECO:0000256" key="3">
    <source>
        <dbReference type="ARBA" id="ARBA00023204"/>
    </source>
</evidence>
<dbReference type="GO" id="GO:0141016">
    <property type="term" value="F:G/T mismatch-specific thymine-DNA glycosylase activity"/>
    <property type="evidence" value="ECO:0007669"/>
    <property type="project" value="UniProtKB-EC"/>
</dbReference>
<dbReference type="Gene3D" id="3.40.470.10">
    <property type="entry name" value="Uracil-DNA glycosylase-like domain"/>
    <property type="match status" value="1"/>
</dbReference>
<dbReference type="PANTHER" id="PTHR12159:SF9">
    <property type="entry name" value="G_T MISMATCH-SPECIFIC THYMINE DNA GLYCOSYLASE"/>
    <property type="match status" value="1"/>
</dbReference>
<evidence type="ECO:0000313" key="5">
    <source>
        <dbReference type="EMBL" id="KAJ2006201.1"/>
    </source>
</evidence>
<feature type="compositionally biased region" description="Basic and acidic residues" evidence="4">
    <location>
        <begin position="200"/>
        <end position="211"/>
    </location>
</feature>
<protein>
    <submittedName>
        <fullName evidence="5">Uracil DNA N-glycosylase Thp1</fullName>
        <ecNumber evidence="5">3.2.2.29</ecNumber>
    </submittedName>
</protein>
<feature type="region of interest" description="Disordered" evidence="4">
    <location>
        <begin position="119"/>
        <end position="145"/>
    </location>
</feature>
<keyword evidence="2 5" id="KW-0378">Hydrolase</keyword>
<dbReference type="EMBL" id="JANBQF010000069">
    <property type="protein sequence ID" value="KAJ2006201.1"/>
    <property type="molecule type" value="Genomic_DNA"/>
</dbReference>
<dbReference type="GO" id="GO:0006285">
    <property type="term" value="P:base-excision repair, AP site formation"/>
    <property type="evidence" value="ECO:0007669"/>
    <property type="project" value="InterPro"/>
</dbReference>
<dbReference type="EC" id="3.2.2.29" evidence="5"/>
<keyword evidence="3" id="KW-0234">DNA repair</keyword>
<feature type="compositionally biased region" description="Polar residues" evidence="4">
    <location>
        <begin position="120"/>
        <end position="132"/>
    </location>
</feature>
<keyword evidence="1" id="KW-0227">DNA damage</keyword>
<dbReference type="AlphaFoldDB" id="A0A9W8EKF0"/>
<evidence type="ECO:0000256" key="4">
    <source>
        <dbReference type="SAM" id="MobiDB-lite"/>
    </source>
</evidence>